<evidence type="ECO:0000313" key="2">
    <source>
        <dbReference type="Proteomes" id="UP000299102"/>
    </source>
</evidence>
<reference evidence="1 2" key="1">
    <citation type="journal article" date="2019" name="Commun. Biol.">
        <title>The bagworm genome reveals a unique fibroin gene that provides high tensile strength.</title>
        <authorList>
            <person name="Kono N."/>
            <person name="Nakamura H."/>
            <person name="Ohtoshi R."/>
            <person name="Tomita M."/>
            <person name="Numata K."/>
            <person name="Arakawa K."/>
        </authorList>
    </citation>
    <scope>NUCLEOTIDE SEQUENCE [LARGE SCALE GENOMIC DNA]</scope>
</reference>
<accession>A0A4C1T7P9</accession>
<dbReference type="EMBL" id="BGZK01000041">
    <property type="protein sequence ID" value="GBP10523.1"/>
    <property type="molecule type" value="Genomic_DNA"/>
</dbReference>
<dbReference type="AlphaFoldDB" id="A0A4C1T7P9"/>
<dbReference type="Proteomes" id="UP000299102">
    <property type="component" value="Unassembled WGS sequence"/>
</dbReference>
<evidence type="ECO:0000313" key="1">
    <source>
        <dbReference type="EMBL" id="GBP10523.1"/>
    </source>
</evidence>
<sequence>MRGKRLSEIRLVLWVRVREEEPAYRCRTRRTKSDIETCFGIEVGTGSGSGSTTRIDIENRTMIVLKVDKKSANIEDEAIDSMSTRAKSETRVKKNRDLAVVDTYFT</sequence>
<name>A0A4C1T7P9_EUMVA</name>
<gene>
    <name evidence="1" type="ORF">EVAR_76371_1</name>
</gene>
<keyword evidence="2" id="KW-1185">Reference proteome</keyword>
<protein>
    <submittedName>
        <fullName evidence="1">Uncharacterized protein</fullName>
    </submittedName>
</protein>
<organism evidence="1 2">
    <name type="scientific">Eumeta variegata</name>
    <name type="common">Bagworm moth</name>
    <name type="synonym">Eumeta japonica</name>
    <dbReference type="NCBI Taxonomy" id="151549"/>
    <lineage>
        <taxon>Eukaryota</taxon>
        <taxon>Metazoa</taxon>
        <taxon>Ecdysozoa</taxon>
        <taxon>Arthropoda</taxon>
        <taxon>Hexapoda</taxon>
        <taxon>Insecta</taxon>
        <taxon>Pterygota</taxon>
        <taxon>Neoptera</taxon>
        <taxon>Endopterygota</taxon>
        <taxon>Lepidoptera</taxon>
        <taxon>Glossata</taxon>
        <taxon>Ditrysia</taxon>
        <taxon>Tineoidea</taxon>
        <taxon>Psychidae</taxon>
        <taxon>Oiketicinae</taxon>
        <taxon>Eumeta</taxon>
    </lineage>
</organism>
<proteinExistence type="predicted"/>
<comment type="caution">
    <text evidence="1">The sequence shown here is derived from an EMBL/GenBank/DDBJ whole genome shotgun (WGS) entry which is preliminary data.</text>
</comment>